<comment type="caution">
    <text evidence="1">The sequence shown here is derived from an EMBL/GenBank/DDBJ whole genome shotgun (WGS) entry which is preliminary data.</text>
</comment>
<name>A0A4C1VYU7_EUMVA</name>
<accession>A0A4C1VYU7</accession>
<dbReference type="EMBL" id="BGZK01000453">
    <property type="protein sequence ID" value="GBP44446.1"/>
    <property type="molecule type" value="Genomic_DNA"/>
</dbReference>
<dbReference type="AlphaFoldDB" id="A0A4C1VYU7"/>
<sequence length="121" mass="13199">MAPPELGGRGRARVLRACRCTLIKILKFTRGQNARIVCPARAARAELINVCLPPPVPWAELLNCRERNVLLLLLLERRGLTVDVTRPMTAYPLPPAPPAAAASAVTLPMTINDAPYNILLL</sequence>
<evidence type="ECO:0000313" key="1">
    <source>
        <dbReference type="EMBL" id="GBP44446.1"/>
    </source>
</evidence>
<organism evidence="1 2">
    <name type="scientific">Eumeta variegata</name>
    <name type="common">Bagworm moth</name>
    <name type="synonym">Eumeta japonica</name>
    <dbReference type="NCBI Taxonomy" id="151549"/>
    <lineage>
        <taxon>Eukaryota</taxon>
        <taxon>Metazoa</taxon>
        <taxon>Ecdysozoa</taxon>
        <taxon>Arthropoda</taxon>
        <taxon>Hexapoda</taxon>
        <taxon>Insecta</taxon>
        <taxon>Pterygota</taxon>
        <taxon>Neoptera</taxon>
        <taxon>Endopterygota</taxon>
        <taxon>Lepidoptera</taxon>
        <taxon>Glossata</taxon>
        <taxon>Ditrysia</taxon>
        <taxon>Tineoidea</taxon>
        <taxon>Psychidae</taxon>
        <taxon>Oiketicinae</taxon>
        <taxon>Eumeta</taxon>
    </lineage>
</organism>
<gene>
    <name evidence="1" type="ORF">EVAR_39454_1</name>
</gene>
<keyword evidence="2" id="KW-1185">Reference proteome</keyword>
<evidence type="ECO:0000313" key="2">
    <source>
        <dbReference type="Proteomes" id="UP000299102"/>
    </source>
</evidence>
<reference evidence="1 2" key="1">
    <citation type="journal article" date="2019" name="Commun. Biol.">
        <title>The bagworm genome reveals a unique fibroin gene that provides high tensile strength.</title>
        <authorList>
            <person name="Kono N."/>
            <person name="Nakamura H."/>
            <person name="Ohtoshi R."/>
            <person name="Tomita M."/>
            <person name="Numata K."/>
            <person name="Arakawa K."/>
        </authorList>
    </citation>
    <scope>NUCLEOTIDE SEQUENCE [LARGE SCALE GENOMIC DNA]</scope>
</reference>
<proteinExistence type="predicted"/>
<protein>
    <submittedName>
        <fullName evidence="1">Uncharacterized protein</fullName>
    </submittedName>
</protein>
<dbReference type="Proteomes" id="UP000299102">
    <property type="component" value="Unassembled WGS sequence"/>
</dbReference>